<dbReference type="EMBL" id="CAJJDM010000078">
    <property type="protein sequence ID" value="CAD8085846.1"/>
    <property type="molecule type" value="Genomic_DNA"/>
</dbReference>
<dbReference type="GO" id="GO:0007264">
    <property type="term" value="P:small GTPase-mediated signal transduction"/>
    <property type="evidence" value="ECO:0007669"/>
    <property type="project" value="TreeGrafter"/>
</dbReference>
<dbReference type="GO" id="GO:0005737">
    <property type="term" value="C:cytoplasm"/>
    <property type="evidence" value="ECO:0007669"/>
    <property type="project" value="TreeGrafter"/>
</dbReference>
<dbReference type="Pfam" id="PF00620">
    <property type="entry name" value="RhoGAP"/>
    <property type="match status" value="1"/>
</dbReference>
<dbReference type="Proteomes" id="UP000688137">
    <property type="component" value="Unassembled WGS sequence"/>
</dbReference>
<evidence type="ECO:0000259" key="2">
    <source>
        <dbReference type="PROSITE" id="PS50238"/>
    </source>
</evidence>
<feature type="domain" description="Rho-GAP" evidence="2">
    <location>
        <begin position="206"/>
        <end position="389"/>
    </location>
</feature>
<name>A0A8S1N7A2_PARPR</name>
<dbReference type="AlphaFoldDB" id="A0A8S1N7A2"/>
<dbReference type="PANTHER" id="PTHR45808:SF2">
    <property type="entry name" value="RHO GTPASE-ACTIVATING PROTEIN 68F"/>
    <property type="match status" value="1"/>
</dbReference>
<organism evidence="3 4">
    <name type="scientific">Paramecium primaurelia</name>
    <dbReference type="NCBI Taxonomy" id="5886"/>
    <lineage>
        <taxon>Eukaryota</taxon>
        <taxon>Sar</taxon>
        <taxon>Alveolata</taxon>
        <taxon>Ciliophora</taxon>
        <taxon>Intramacronucleata</taxon>
        <taxon>Oligohymenophorea</taxon>
        <taxon>Peniculida</taxon>
        <taxon>Parameciidae</taxon>
        <taxon>Paramecium</taxon>
    </lineage>
</organism>
<evidence type="ECO:0000313" key="3">
    <source>
        <dbReference type="EMBL" id="CAD8085846.1"/>
    </source>
</evidence>
<dbReference type="InterPro" id="IPR001251">
    <property type="entry name" value="CRAL-TRIO_dom"/>
</dbReference>
<feature type="compositionally biased region" description="Polar residues" evidence="1">
    <location>
        <begin position="416"/>
        <end position="428"/>
    </location>
</feature>
<feature type="region of interest" description="Disordered" evidence="1">
    <location>
        <begin position="406"/>
        <end position="442"/>
    </location>
</feature>
<accession>A0A8S1N7A2</accession>
<feature type="compositionally biased region" description="Low complexity" evidence="1">
    <location>
        <begin position="406"/>
        <end position="415"/>
    </location>
</feature>
<evidence type="ECO:0000256" key="1">
    <source>
        <dbReference type="SAM" id="MobiDB-lite"/>
    </source>
</evidence>
<protein>
    <recommendedName>
        <fullName evidence="2">Rho-GAP domain-containing protein</fullName>
    </recommendedName>
</protein>
<dbReference type="SMART" id="SM00324">
    <property type="entry name" value="RhoGAP"/>
    <property type="match status" value="1"/>
</dbReference>
<comment type="caution">
    <text evidence="3">The sequence shown here is derived from an EMBL/GenBank/DDBJ whole genome shotgun (WGS) entry which is preliminary data.</text>
</comment>
<dbReference type="Pfam" id="PF13716">
    <property type="entry name" value="CRAL_TRIO_2"/>
    <property type="match status" value="1"/>
</dbReference>
<proteinExistence type="predicted"/>
<reference evidence="3" key="1">
    <citation type="submission" date="2021-01" db="EMBL/GenBank/DDBJ databases">
        <authorList>
            <consortium name="Genoscope - CEA"/>
            <person name="William W."/>
        </authorList>
    </citation>
    <scope>NUCLEOTIDE SEQUENCE</scope>
</reference>
<gene>
    <name evidence="3" type="ORF">PPRIM_AZ9-3.1.T0750099</name>
</gene>
<keyword evidence="4" id="KW-1185">Reference proteome</keyword>
<dbReference type="GO" id="GO:0005096">
    <property type="term" value="F:GTPase activator activity"/>
    <property type="evidence" value="ECO:0007669"/>
    <property type="project" value="TreeGrafter"/>
</dbReference>
<dbReference type="InterPro" id="IPR000198">
    <property type="entry name" value="RhoGAP_dom"/>
</dbReference>
<sequence length="442" mass="51520">MLNKHYKNISHNQIRITKTNYKQLNTQICLILKKAIFYKFQVFQIWSVGIEQQHVCFLFNGNIQDQFDNNRITYHTINSLDNKIDQNTYTIVYIVAEHNGINELSRFRKILKQLPSKYYTQLKCLFLYQANLLVKTRLWLQTSKRWSLWQKKTKYVNDVEDLLKIQNFQASWMNLVPKQTSGLDQIEPTQLVKQTGGSFGSNLTNQKLNQFGIPVILDCLLSYFVTNADRFLKPDIFRKQGSINEEEQLYTLLMNENYECLNVVEDVRIVCSMIKRFFTSLPDPLIPQNTLKFICNQIVQITPQTEIALLEEVFGKLPSLNRVLLTVMVSFLLCVGNYSEFNHMNMNNLAIVFAPCFMRAQTNDISSLEQVGQSVKFLKILFDNFDKMFQNVTFKLYLQYKQTQSCSSTSSNSSTGPETMSKNQILSSSEDEIVPQFQQKQQ</sequence>
<evidence type="ECO:0000313" key="4">
    <source>
        <dbReference type="Proteomes" id="UP000688137"/>
    </source>
</evidence>
<dbReference type="PANTHER" id="PTHR45808">
    <property type="entry name" value="RHO GTPASE-ACTIVATING PROTEIN 68F"/>
    <property type="match status" value="1"/>
</dbReference>
<dbReference type="PROSITE" id="PS50238">
    <property type="entry name" value="RHOGAP"/>
    <property type="match status" value="1"/>
</dbReference>
<dbReference type="CDD" id="cd00159">
    <property type="entry name" value="RhoGAP"/>
    <property type="match status" value="1"/>
</dbReference>